<dbReference type="Proteomes" id="UP000575985">
    <property type="component" value="Unassembled WGS sequence"/>
</dbReference>
<feature type="transmembrane region" description="Helical" evidence="2">
    <location>
        <begin position="268"/>
        <end position="291"/>
    </location>
</feature>
<feature type="transmembrane region" description="Helical" evidence="2">
    <location>
        <begin position="141"/>
        <end position="159"/>
    </location>
</feature>
<organism evidence="3 4">
    <name type="scientific">Streptomonospora nanhaiensis</name>
    <dbReference type="NCBI Taxonomy" id="1323731"/>
    <lineage>
        <taxon>Bacteria</taxon>
        <taxon>Bacillati</taxon>
        <taxon>Actinomycetota</taxon>
        <taxon>Actinomycetes</taxon>
        <taxon>Streptosporangiales</taxon>
        <taxon>Nocardiopsidaceae</taxon>
        <taxon>Streptomonospora</taxon>
    </lineage>
</organism>
<keyword evidence="2" id="KW-0472">Membrane</keyword>
<dbReference type="EMBL" id="JACCFO010000001">
    <property type="protein sequence ID" value="NYI99074.1"/>
    <property type="molecule type" value="Genomic_DNA"/>
</dbReference>
<feature type="transmembrane region" description="Helical" evidence="2">
    <location>
        <begin position="377"/>
        <end position="410"/>
    </location>
</feature>
<protein>
    <submittedName>
        <fullName evidence="3">H+/gluconate symporter-like permease</fullName>
    </submittedName>
</protein>
<gene>
    <name evidence="3" type="ORF">HNR12_005351</name>
</gene>
<feature type="region of interest" description="Disordered" evidence="1">
    <location>
        <begin position="218"/>
        <end position="246"/>
    </location>
</feature>
<feature type="transmembrane region" description="Helical" evidence="2">
    <location>
        <begin position="5"/>
        <end position="23"/>
    </location>
</feature>
<dbReference type="PANTHER" id="PTHR30354:SF11">
    <property type="entry name" value="PERMEASE"/>
    <property type="match status" value="1"/>
</dbReference>
<keyword evidence="4" id="KW-1185">Reference proteome</keyword>
<dbReference type="RefSeq" id="WP_179770118.1">
    <property type="nucleotide sequence ID" value="NZ_JACCFO010000001.1"/>
</dbReference>
<keyword evidence="2" id="KW-0812">Transmembrane</keyword>
<feature type="transmembrane region" description="Helical" evidence="2">
    <location>
        <begin position="297"/>
        <end position="319"/>
    </location>
</feature>
<name>A0A853BVL6_9ACTN</name>
<dbReference type="GO" id="GO:0005886">
    <property type="term" value="C:plasma membrane"/>
    <property type="evidence" value="ECO:0007669"/>
    <property type="project" value="TreeGrafter"/>
</dbReference>
<proteinExistence type="predicted"/>
<evidence type="ECO:0000313" key="4">
    <source>
        <dbReference type="Proteomes" id="UP000575985"/>
    </source>
</evidence>
<evidence type="ECO:0000313" key="3">
    <source>
        <dbReference type="EMBL" id="NYI99074.1"/>
    </source>
</evidence>
<evidence type="ECO:0000256" key="2">
    <source>
        <dbReference type="SAM" id="Phobius"/>
    </source>
</evidence>
<feature type="transmembrane region" description="Helical" evidence="2">
    <location>
        <begin position="29"/>
        <end position="47"/>
    </location>
</feature>
<dbReference type="Pfam" id="PF02447">
    <property type="entry name" value="GntP_permease"/>
    <property type="match status" value="2"/>
</dbReference>
<dbReference type="AlphaFoldDB" id="A0A853BVL6"/>
<keyword evidence="2" id="KW-1133">Transmembrane helix</keyword>
<dbReference type="InterPro" id="IPR003474">
    <property type="entry name" value="Glcn_transporter"/>
</dbReference>
<dbReference type="PANTHER" id="PTHR30354">
    <property type="entry name" value="GNT FAMILY GLUCONATE TRANSPORTER"/>
    <property type="match status" value="1"/>
</dbReference>
<accession>A0A853BVL6</accession>
<reference evidence="3 4" key="1">
    <citation type="submission" date="2020-07" db="EMBL/GenBank/DDBJ databases">
        <title>Sequencing the genomes of 1000 actinobacteria strains.</title>
        <authorList>
            <person name="Klenk H.-P."/>
        </authorList>
    </citation>
    <scope>NUCLEOTIDE SEQUENCE [LARGE SCALE GENOMIC DNA]</scope>
    <source>
        <strain evidence="3 4">DSM 45927</strain>
    </source>
</reference>
<feature type="transmembrane region" description="Helical" evidence="2">
    <location>
        <begin position="422"/>
        <end position="445"/>
    </location>
</feature>
<feature type="transmembrane region" description="Helical" evidence="2">
    <location>
        <begin position="457"/>
        <end position="481"/>
    </location>
</feature>
<dbReference type="GO" id="GO:0015128">
    <property type="term" value="F:gluconate transmembrane transporter activity"/>
    <property type="evidence" value="ECO:0007669"/>
    <property type="project" value="InterPro"/>
</dbReference>
<feature type="transmembrane region" description="Helical" evidence="2">
    <location>
        <begin position="179"/>
        <end position="198"/>
    </location>
</feature>
<evidence type="ECO:0000256" key="1">
    <source>
        <dbReference type="SAM" id="MobiDB-lite"/>
    </source>
</evidence>
<feature type="transmembrane region" description="Helical" evidence="2">
    <location>
        <begin position="67"/>
        <end position="85"/>
    </location>
</feature>
<sequence length="482" mass="48230">MTDTLVVLHATIAIVGVVLLIIWAGVEPVIALVVGSIYLGLAAGLGFEKTITTIATGFGDIMAEVGLLIGFGVLLGSLLFAMGALQKLVELLLRLLGPRRLPYTLAAVLSTIFPSIYVDVQLVLASPLARSAAPRIGRHGLALMGGALSAGILIGYVFVIPGLGTVSIAGLLDLPLGTMMLYGFPIALVTSVLTTFLFSRLLRMGWWNAAKDEQELAPGEPGAAVTAADAPEGPTGTAGADGSGGTAGAGGAGGVAVEQRGATRTPPLYVSLLPILVPLVMIGGGAVAEAAGVESAAVAFFGDPALALFVGLVGAYLLARGALGTKRTNEALNEGLNTTGQILLVTGVGGSLGAVIGETALADVLGGFFSAEHGTPALVAVVLAWLIAAVLHLAIGSISVAAITAAGILAPILGGLDVPTVVIGLAIGSGALFALHVNSNFFWMFQSLLGISTRGALKALTFVTALASVVSLVLVCAVALVV</sequence>
<feature type="transmembrane region" description="Helical" evidence="2">
    <location>
        <begin position="105"/>
        <end position="129"/>
    </location>
</feature>
<comment type="caution">
    <text evidence="3">The sequence shown here is derived from an EMBL/GenBank/DDBJ whole genome shotgun (WGS) entry which is preliminary data.</text>
</comment>